<evidence type="ECO:0000313" key="3">
    <source>
        <dbReference type="Proteomes" id="UP001151760"/>
    </source>
</evidence>
<name>A0ABQ5CJ50_9ASTR</name>
<comment type="caution">
    <text evidence="2">The sequence shown here is derived from an EMBL/GenBank/DDBJ whole genome shotgun (WGS) entry which is preliminary data.</text>
</comment>
<reference evidence="2" key="2">
    <citation type="submission" date="2022-01" db="EMBL/GenBank/DDBJ databases">
        <authorList>
            <person name="Yamashiro T."/>
            <person name="Shiraishi A."/>
            <person name="Satake H."/>
            <person name="Nakayama K."/>
        </authorList>
    </citation>
    <scope>NUCLEOTIDE SEQUENCE</scope>
</reference>
<sequence length="142" mass="16804">MWWINEGSDKTTTWSEVVGRFFCKYYPLSRAGRYDVARDDEDEEDNYLEFIIWLNSKCKDHKSMNETTKSALWHYWLKEEGNNELMDDTKSSDEELKEPDCGNPRNTNADSFFKPYLDAQEKDNIYEIEKGSEHNQKYSGGN</sequence>
<evidence type="ECO:0000256" key="1">
    <source>
        <dbReference type="SAM" id="MobiDB-lite"/>
    </source>
</evidence>
<evidence type="ECO:0000313" key="2">
    <source>
        <dbReference type="EMBL" id="GJT26397.1"/>
    </source>
</evidence>
<accession>A0ABQ5CJ50</accession>
<proteinExistence type="predicted"/>
<reference evidence="2" key="1">
    <citation type="journal article" date="2022" name="Int. J. Mol. Sci.">
        <title>Draft Genome of Tanacetum Coccineum: Genomic Comparison of Closely Related Tanacetum-Family Plants.</title>
        <authorList>
            <person name="Yamashiro T."/>
            <person name="Shiraishi A."/>
            <person name="Nakayama K."/>
            <person name="Satake H."/>
        </authorList>
    </citation>
    <scope>NUCLEOTIDE SEQUENCE</scope>
</reference>
<protein>
    <submittedName>
        <fullName evidence="2">Uncharacterized protein</fullName>
    </submittedName>
</protein>
<feature type="compositionally biased region" description="Basic and acidic residues" evidence="1">
    <location>
        <begin position="85"/>
        <end position="100"/>
    </location>
</feature>
<keyword evidence="3" id="KW-1185">Reference proteome</keyword>
<dbReference type="EMBL" id="BQNB010014289">
    <property type="protein sequence ID" value="GJT26397.1"/>
    <property type="molecule type" value="Genomic_DNA"/>
</dbReference>
<feature type="region of interest" description="Disordered" evidence="1">
    <location>
        <begin position="85"/>
        <end position="113"/>
    </location>
</feature>
<gene>
    <name evidence="2" type="ORF">Tco_0906672</name>
</gene>
<dbReference type="Proteomes" id="UP001151760">
    <property type="component" value="Unassembled WGS sequence"/>
</dbReference>
<organism evidence="2 3">
    <name type="scientific">Tanacetum coccineum</name>
    <dbReference type="NCBI Taxonomy" id="301880"/>
    <lineage>
        <taxon>Eukaryota</taxon>
        <taxon>Viridiplantae</taxon>
        <taxon>Streptophyta</taxon>
        <taxon>Embryophyta</taxon>
        <taxon>Tracheophyta</taxon>
        <taxon>Spermatophyta</taxon>
        <taxon>Magnoliopsida</taxon>
        <taxon>eudicotyledons</taxon>
        <taxon>Gunneridae</taxon>
        <taxon>Pentapetalae</taxon>
        <taxon>asterids</taxon>
        <taxon>campanulids</taxon>
        <taxon>Asterales</taxon>
        <taxon>Asteraceae</taxon>
        <taxon>Asteroideae</taxon>
        <taxon>Anthemideae</taxon>
        <taxon>Anthemidinae</taxon>
        <taxon>Tanacetum</taxon>
    </lineage>
</organism>